<dbReference type="RefSeq" id="WP_054401347.1">
    <property type="nucleotide sequence ID" value="NZ_LIUT01000001.1"/>
</dbReference>
<accession>A0A0M1P1W3</accession>
<feature type="domain" description="Solute-binding protein family 3/N-terminal" evidence="2">
    <location>
        <begin position="61"/>
        <end position="281"/>
    </location>
</feature>
<protein>
    <submittedName>
        <fullName evidence="3">ABC transporter substrate-binding protein</fullName>
    </submittedName>
</protein>
<keyword evidence="4" id="KW-1185">Reference proteome</keyword>
<evidence type="ECO:0000256" key="1">
    <source>
        <dbReference type="ARBA" id="ARBA00022729"/>
    </source>
</evidence>
<dbReference type="InterPro" id="IPR001638">
    <property type="entry name" value="Solute-binding_3/MltF_N"/>
</dbReference>
<dbReference type="AlphaFoldDB" id="A0A0M1P1W3"/>
<evidence type="ECO:0000313" key="4">
    <source>
        <dbReference type="Proteomes" id="UP000036932"/>
    </source>
</evidence>
<dbReference type="Gene3D" id="3.40.190.10">
    <property type="entry name" value="Periplasmic binding protein-like II"/>
    <property type="match status" value="2"/>
</dbReference>
<dbReference type="PANTHER" id="PTHR35936">
    <property type="entry name" value="MEMBRANE-BOUND LYTIC MUREIN TRANSGLYCOSYLASE F"/>
    <property type="match status" value="1"/>
</dbReference>
<evidence type="ECO:0000313" key="3">
    <source>
        <dbReference type="EMBL" id="KOR88290.1"/>
    </source>
</evidence>
<dbReference type="Pfam" id="PF00497">
    <property type="entry name" value="SBP_bac_3"/>
    <property type="match status" value="1"/>
</dbReference>
<dbReference type="PATRIC" id="fig|1705565.3.peg.2565"/>
<dbReference type="Proteomes" id="UP000036932">
    <property type="component" value="Unassembled WGS sequence"/>
</dbReference>
<dbReference type="PANTHER" id="PTHR35936:SF19">
    <property type="entry name" value="AMINO-ACID-BINDING PROTEIN YXEM-RELATED"/>
    <property type="match status" value="1"/>
</dbReference>
<comment type="caution">
    <text evidence="3">The sequence shown here is derived from an EMBL/GenBank/DDBJ whole genome shotgun (WGS) entry which is preliminary data.</text>
</comment>
<dbReference type="SUPFAM" id="SSF53850">
    <property type="entry name" value="Periplasmic binding protein-like II"/>
    <property type="match status" value="1"/>
</dbReference>
<sequence>MRGNTPTRWAGITCIFTLIVSIMLSGCTPDTNDRVPNPNMGVDPYRVNTGYLLRNAVERGTLRIATERDYPPFSYRGTGGILTGFDVEIAEEVARHMELKAEFVEAKWENLLPGLTEGKYDAVFNQVEDRPDRRALYDFSVAYLSSTPVLLVHSSGKAAIRTFSDLKGKRVGMNPTGIYKDVAKKYNAQIIPVQYISDAAEMLVKGELDAVISDQLSVTNLKQHFPDMPVTTTESADQVFEISAAFVKGNPDLVAAVDNALATMQQDGSYLNIWNKYFGDAPMSYKGIHDRKTK</sequence>
<name>A0A0M1P1W3_9BACL</name>
<dbReference type="EMBL" id="LIUT01000001">
    <property type="protein sequence ID" value="KOR88290.1"/>
    <property type="molecule type" value="Genomic_DNA"/>
</dbReference>
<dbReference type="PROSITE" id="PS51257">
    <property type="entry name" value="PROKAR_LIPOPROTEIN"/>
    <property type="match status" value="1"/>
</dbReference>
<dbReference type="OrthoDB" id="8613538at2"/>
<keyword evidence="1" id="KW-0732">Signal</keyword>
<dbReference type="SMART" id="SM00062">
    <property type="entry name" value="PBPb"/>
    <property type="match status" value="1"/>
</dbReference>
<gene>
    <name evidence="3" type="ORF">AM231_03465</name>
</gene>
<organism evidence="3 4">
    <name type="scientific">Paenibacillus solani</name>
    <dbReference type="NCBI Taxonomy" id="1705565"/>
    <lineage>
        <taxon>Bacteria</taxon>
        <taxon>Bacillati</taxon>
        <taxon>Bacillota</taxon>
        <taxon>Bacilli</taxon>
        <taxon>Bacillales</taxon>
        <taxon>Paenibacillaceae</taxon>
        <taxon>Paenibacillus</taxon>
    </lineage>
</organism>
<reference evidence="4" key="1">
    <citation type="submission" date="2015-08" db="EMBL/GenBank/DDBJ databases">
        <title>Genome sequencing project for genomic taxonomy and phylogenomics of Bacillus-like bacteria.</title>
        <authorList>
            <person name="Liu B."/>
            <person name="Wang J."/>
            <person name="Zhu Y."/>
            <person name="Liu G."/>
            <person name="Chen Q."/>
            <person name="Chen Z."/>
            <person name="Lan J."/>
            <person name="Che J."/>
            <person name="Ge C."/>
            <person name="Shi H."/>
            <person name="Pan Z."/>
            <person name="Liu X."/>
        </authorList>
    </citation>
    <scope>NUCLEOTIDE SEQUENCE [LARGE SCALE GENOMIC DNA]</scope>
    <source>
        <strain evidence="4">FJAT-22460</strain>
    </source>
</reference>
<proteinExistence type="predicted"/>
<evidence type="ECO:0000259" key="2">
    <source>
        <dbReference type="SMART" id="SM00062"/>
    </source>
</evidence>